<evidence type="ECO:0000256" key="5">
    <source>
        <dbReference type="ARBA" id="ARBA00023242"/>
    </source>
</evidence>
<feature type="domain" description="BHLH" evidence="7">
    <location>
        <begin position="429"/>
        <end position="480"/>
    </location>
</feature>
<feature type="compositionally biased region" description="Polar residues" evidence="6">
    <location>
        <begin position="362"/>
        <end position="402"/>
    </location>
</feature>
<dbReference type="AlphaFoldDB" id="A0A438IFE7"/>
<dbReference type="InterPro" id="IPR054502">
    <property type="entry name" value="bHLH-TF_ACT-like_plant"/>
</dbReference>
<dbReference type="EMBL" id="QGNW01000114">
    <property type="protein sequence ID" value="RVW95462.1"/>
    <property type="molecule type" value="Genomic_DNA"/>
</dbReference>
<name>A0A438IFE7_VITVI</name>
<dbReference type="InterPro" id="IPR011598">
    <property type="entry name" value="bHLH_dom"/>
</dbReference>
<evidence type="ECO:0000256" key="6">
    <source>
        <dbReference type="SAM" id="MobiDB-lite"/>
    </source>
</evidence>
<sequence length="636" mass="71577">MLMTRGSWRGASLREAAPCEMGIRFLAFGPAMLELFRAFLNVLENGSGCVVVLKDGKLRPQFERIRFLKNLSNEIGVFEQRKGREHHMLRWLPWRGRLIRHAYGYGSGGIDDGLIATPRGKKGKAVFTQNYSPLWRYDRQYNKPSSMDHEEKPEKLSRGFILVKRPLLAGLLGYPLHYPVANWVENEGVRSDEQWWETESGGVTQSIQGLSKANLALMERLQGPMNPCFFGEHLDVEGLEHGSSLELGYGPLLSTESQRSEEEQALFSTPSLEDRMPFLQMLQSVESPPFSPFTEPNFQALLRLQHQKKPWGMTHLTELDSRIQARELESCITHDILEMHSPVKSETKEPQHHQHSTPCLEGTSSECNQDQPNSAENGCLDTNSGSSPAWVQPQTRQKQAHLSKSPPITRERRKRKRTRPTKNKEEVESQRMTHIAVERNRRRQMNDHLNALRSLMPTSYIQRGDQASIIGGAIDFVKELEQLLESLQAQKRMRRSEEGGDASTNSSSSSPKIASKGLCTQHRFAPDESNSAEGGRSDEFTFTADNKSAAADIEVTVIQTHVNLKIQCPRRPGQLLKAIVALEDLSLTVLHLNITSLQSTVLYSFNLKIEDDCKLGSADEVAAAVHQVFSFINGSS</sequence>
<dbReference type="Proteomes" id="UP000288805">
    <property type="component" value="Unassembled WGS sequence"/>
</dbReference>
<dbReference type="Pfam" id="PF00010">
    <property type="entry name" value="HLH"/>
    <property type="match status" value="1"/>
</dbReference>
<dbReference type="PANTHER" id="PTHR46684:SF16">
    <property type="entry name" value="TRANSCRIPTION FACTOR BHLH67-LIKE ISOFORM X2"/>
    <property type="match status" value="1"/>
</dbReference>
<dbReference type="Pfam" id="PF22754">
    <property type="entry name" value="bHLH-TF_ACT-like_plant"/>
    <property type="match status" value="1"/>
</dbReference>
<organism evidence="8 9">
    <name type="scientific">Vitis vinifera</name>
    <name type="common">Grape</name>
    <dbReference type="NCBI Taxonomy" id="29760"/>
    <lineage>
        <taxon>Eukaryota</taxon>
        <taxon>Viridiplantae</taxon>
        <taxon>Streptophyta</taxon>
        <taxon>Embryophyta</taxon>
        <taxon>Tracheophyta</taxon>
        <taxon>Spermatophyta</taxon>
        <taxon>Magnoliopsida</taxon>
        <taxon>eudicotyledons</taxon>
        <taxon>Gunneridae</taxon>
        <taxon>Pentapetalae</taxon>
        <taxon>rosids</taxon>
        <taxon>Vitales</taxon>
        <taxon>Vitaceae</taxon>
        <taxon>Viteae</taxon>
        <taxon>Vitis</taxon>
    </lineage>
</organism>
<evidence type="ECO:0000313" key="9">
    <source>
        <dbReference type="Proteomes" id="UP000288805"/>
    </source>
</evidence>
<evidence type="ECO:0000256" key="3">
    <source>
        <dbReference type="ARBA" id="ARBA00023125"/>
    </source>
</evidence>
<feature type="compositionally biased region" description="Basic and acidic residues" evidence="6">
    <location>
        <begin position="422"/>
        <end position="433"/>
    </location>
</feature>
<proteinExistence type="predicted"/>
<evidence type="ECO:0000256" key="4">
    <source>
        <dbReference type="ARBA" id="ARBA00023163"/>
    </source>
</evidence>
<comment type="subcellular location">
    <subcellularLocation>
        <location evidence="1">Nucleus</location>
    </subcellularLocation>
</comment>
<dbReference type="GO" id="GO:0046983">
    <property type="term" value="F:protein dimerization activity"/>
    <property type="evidence" value="ECO:0007669"/>
    <property type="project" value="InterPro"/>
</dbReference>
<dbReference type="SUPFAM" id="SSF47459">
    <property type="entry name" value="HLH, helix-loop-helix DNA-binding domain"/>
    <property type="match status" value="1"/>
</dbReference>
<keyword evidence="5" id="KW-0539">Nucleus</keyword>
<dbReference type="SMART" id="SM00353">
    <property type="entry name" value="HLH"/>
    <property type="match status" value="1"/>
</dbReference>
<dbReference type="InterPro" id="IPR044283">
    <property type="entry name" value="FAMA/SPEECHLESS/MUTE-like"/>
</dbReference>
<keyword evidence="3" id="KW-0238">DNA-binding</keyword>
<protein>
    <submittedName>
        <fullName evidence="8">Transcription factor bHLH70</fullName>
    </submittedName>
</protein>
<gene>
    <name evidence="8" type="primary">BHLH70_0</name>
    <name evidence="8" type="ORF">CK203_028655</name>
</gene>
<accession>A0A438IFE7</accession>
<comment type="caution">
    <text evidence="8">The sequence shown here is derived from an EMBL/GenBank/DDBJ whole genome shotgun (WGS) entry which is preliminary data.</text>
</comment>
<feature type="compositionally biased region" description="Basic residues" evidence="6">
    <location>
        <begin position="411"/>
        <end position="421"/>
    </location>
</feature>
<dbReference type="InterPro" id="IPR036638">
    <property type="entry name" value="HLH_DNA-bd_sf"/>
</dbReference>
<dbReference type="GO" id="GO:0005634">
    <property type="term" value="C:nucleus"/>
    <property type="evidence" value="ECO:0007669"/>
    <property type="project" value="UniProtKB-SubCell"/>
</dbReference>
<evidence type="ECO:0000256" key="2">
    <source>
        <dbReference type="ARBA" id="ARBA00023015"/>
    </source>
</evidence>
<dbReference type="Gene3D" id="4.10.280.10">
    <property type="entry name" value="Helix-loop-helix DNA-binding domain"/>
    <property type="match status" value="1"/>
</dbReference>
<keyword evidence="2" id="KW-0805">Transcription regulation</keyword>
<evidence type="ECO:0000256" key="1">
    <source>
        <dbReference type="ARBA" id="ARBA00004123"/>
    </source>
</evidence>
<keyword evidence="4" id="KW-0804">Transcription</keyword>
<feature type="region of interest" description="Disordered" evidence="6">
    <location>
        <begin position="344"/>
        <end position="433"/>
    </location>
</feature>
<dbReference type="GO" id="GO:0003677">
    <property type="term" value="F:DNA binding"/>
    <property type="evidence" value="ECO:0007669"/>
    <property type="project" value="UniProtKB-KW"/>
</dbReference>
<dbReference type="GO" id="GO:0010052">
    <property type="term" value="P:guard cell differentiation"/>
    <property type="evidence" value="ECO:0007669"/>
    <property type="project" value="InterPro"/>
</dbReference>
<reference evidence="8 9" key="1">
    <citation type="journal article" date="2018" name="PLoS Genet.">
        <title>Population sequencing reveals clonal diversity and ancestral inbreeding in the grapevine cultivar Chardonnay.</title>
        <authorList>
            <person name="Roach M.J."/>
            <person name="Johnson D.L."/>
            <person name="Bohlmann J."/>
            <person name="van Vuuren H.J."/>
            <person name="Jones S.J."/>
            <person name="Pretorius I.S."/>
            <person name="Schmidt S.A."/>
            <person name="Borneman A.R."/>
        </authorList>
    </citation>
    <scope>NUCLEOTIDE SEQUENCE [LARGE SCALE GENOMIC DNA]</scope>
    <source>
        <strain evidence="9">cv. Chardonnay</strain>
        <tissue evidence="8">Leaf</tissue>
    </source>
</reference>
<feature type="region of interest" description="Disordered" evidence="6">
    <location>
        <begin position="491"/>
        <end position="515"/>
    </location>
</feature>
<evidence type="ECO:0000313" key="8">
    <source>
        <dbReference type="EMBL" id="RVW95462.1"/>
    </source>
</evidence>
<dbReference type="PANTHER" id="PTHR46684">
    <property type="entry name" value="TRANSCRIPTION FACTOR FAMA"/>
    <property type="match status" value="1"/>
</dbReference>
<dbReference type="PROSITE" id="PS50888">
    <property type="entry name" value="BHLH"/>
    <property type="match status" value="1"/>
</dbReference>
<dbReference type="CDD" id="cd11448">
    <property type="entry name" value="bHLH_AtFAMA_like"/>
    <property type="match status" value="1"/>
</dbReference>
<dbReference type="GO" id="GO:0003700">
    <property type="term" value="F:DNA-binding transcription factor activity"/>
    <property type="evidence" value="ECO:0007669"/>
    <property type="project" value="InterPro"/>
</dbReference>
<dbReference type="OrthoDB" id="1918339at2759"/>
<evidence type="ECO:0000259" key="7">
    <source>
        <dbReference type="PROSITE" id="PS50888"/>
    </source>
</evidence>